<keyword evidence="1" id="KW-0802">TPR repeat</keyword>
<dbReference type="Gene3D" id="1.25.40.10">
    <property type="entry name" value="Tetratricopeptide repeat domain"/>
    <property type="match status" value="1"/>
</dbReference>
<dbReference type="Pfam" id="PF00535">
    <property type="entry name" value="Glycos_transf_2"/>
    <property type="match status" value="1"/>
</dbReference>
<dbReference type="InterPro" id="IPR001173">
    <property type="entry name" value="Glyco_trans_2-like"/>
</dbReference>
<keyword evidence="4" id="KW-1185">Reference proteome</keyword>
<dbReference type="PANTHER" id="PTHR43630">
    <property type="entry name" value="POLY-BETA-1,6-N-ACETYL-D-GLUCOSAMINE SYNTHASE"/>
    <property type="match status" value="1"/>
</dbReference>
<dbReference type="InterPro" id="IPR029044">
    <property type="entry name" value="Nucleotide-diphossugar_trans"/>
</dbReference>
<dbReference type="Gene3D" id="3.90.550.10">
    <property type="entry name" value="Spore Coat Polysaccharide Biosynthesis Protein SpsA, Chain A"/>
    <property type="match status" value="1"/>
</dbReference>
<proteinExistence type="predicted"/>
<dbReference type="CDD" id="cd02511">
    <property type="entry name" value="Beta4Glucosyltransferase"/>
    <property type="match status" value="1"/>
</dbReference>
<comment type="caution">
    <text evidence="3">The sequence shown here is derived from an EMBL/GenBank/DDBJ whole genome shotgun (WGS) entry which is preliminary data.</text>
</comment>
<evidence type="ECO:0000313" key="3">
    <source>
        <dbReference type="EMBL" id="MBP1889239.1"/>
    </source>
</evidence>
<evidence type="ECO:0000313" key="4">
    <source>
        <dbReference type="Proteomes" id="UP000783390"/>
    </source>
</evidence>
<evidence type="ECO:0000256" key="1">
    <source>
        <dbReference type="PROSITE-ProRule" id="PRU00339"/>
    </source>
</evidence>
<reference evidence="3 4" key="1">
    <citation type="submission" date="2021-03" db="EMBL/GenBank/DDBJ databases">
        <title>Genomic Encyclopedia of Type Strains, Phase IV (KMG-IV): sequencing the most valuable type-strain genomes for metagenomic binning, comparative biology and taxonomic classification.</title>
        <authorList>
            <person name="Goeker M."/>
        </authorList>
    </citation>
    <scope>NUCLEOTIDE SEQUENCE [LARGE SCALE GENOMIC DNA]</scope>
    <source>
        <strain evidence="3 4">DSM 3984</strain>
    </source>
</reference>
<gene>
    <name evidence="3" type="ORF">J2Z53_000820</name>
</gene>
<protein>
    <submittedName>
        <fullName evidence="3">Glycosyltransferase involved in cell wall biosynthesis</fullName>
    </submittedName>
</protein>
<evidence type="ECO:0000259" key="2">
    <source>
        <dbReference type="Pfam" id="PF00535"/>
    </source>
</evidence>
<dbReference type="SUPFAM" id="SSF53448">
    <property type="entry name" value="Nucleotide-diphospho-sugar transferases"/>
    <property type="match status" value="1"/>
</dbReference>
<dbReference type="PANTHER" id="PTHR43630:SF2">
    <property type="entry name" value="GLYCOSYLTRANSFERASE"/>
    <property type="match status" value="1"/>
</dbReference>
<name>A0ABS4EZ18_9CLOT</name>
<dbReference type="Proteomes" id="UP000783390">
    <property type="component" value="Unassembled WGS sequence"/>
</dbReference>
<dbReference type="InterPro" id="IPR011990">
    <property type="entry name" value="TPR-like_helical_dom_sf"/>
</dbReference>
<dbReference type="InterPro" id="IPR019734">
    <property type="entry name" value="TPR_rpt"/>
</dbReference>
<dbReference type="PROSITE" id="PS50005">
    <property type="entry name" value="TPR"/>
    <property type="match status" value="1"/>
</dbReference>
<feature type="repeat" description="TPR" evidence="1">
    <location>
        <begin position="263"/>
        <end position="296"/>
    </location>
</feature>
<dbReference type="SUPFAM" id="SSF48452">
    <property type="entry name" value="TPR-like"/>
    <property type="match status" value="1"/>
</dbReference>
<sequence length="374" mass="43770">MITISLCMIVKDEEKTLGRCLGSVSDLVDEIIIVDTGSTDNTKEIAKSFGAKLYDFNWEDNFSKARNYSFSKGTKDYILWLDGDDYIDSENIKKLIVLKGELDKSVDSVMMNYSLVRDEEGKTIYSLKRNRLIKRNKNFKWEGHVHECLNVFGNIIQSDITINHDKKKIRTNRNLLIFKGMEEKGETFTTRDLFYYANELYDNSLYYEALEKYKEVLSKKDIWIEDSKRATINLVRCLEFLQSPIDERIDFIFNCLKKYSPNSEMLCLLGECFVSKNIINEAIIYFKGALNLDEDKNSLGFNNKIYSTWVPAIELCVCYSLIGNIEKAYYYNELASLYSAPKEKIEYNRKFLKNEMKSNNIKERNLKKILVWDI</sequence>
<organism evidence="3 4">
    <name type="scientific">Clostridium moniliforme</name>
    <dbReference type="NCBI Taxonomy" id="39489"/>
    <lineage>
        <taxon>Bacteria</taxon>
        <taxon>Bacillati</taxon>
        <taxon>Bacillota</taxon>
        <taxon>Clostridia</taxon>
        <taxon>Eubacteriales</taxon>
        <taxon>Clostridiaceae</taxon>
        <taxon>Clostridium</taxon>
    </lineage>
</organism>
<feature type="domain" description="Glycosyltransferase 2-like" evidence="2">
    <location>
        <begin position="5"/>
        <end position="146"/>
    </location>
</feature>
<accession>A0ABS4EZ18</accession>
<dbReference type="EMBL" id="JAGGJZ010000002">
    <property type="protein sequence ID" value="MBP1889239.1"/>
    <property type="molecule type" value="Genomic_DNA"/>
</dbReference>